<protein>
    <submittedName>
        <fullName evidence="1">Uncharacterized protein</fullName>
    </submittedName>
</protein>
<dbReference type="EMBL" id="HACG01014995">
    <property type="protein sequence ID" value="CEK61860.1"/>
    <property type="molecule type" value="Transcribed_RNA"/>
</dbReference>
<feature type="non-terminal residue" evidence="1">
    <location>
        <position position="67"/>
    </location>
</feature>
<proteinExistence type="predicted"/>
<gene>
    <name evidence="1" type="primary">ORF43505</name>
</gene>
<dbReference type="AlphaFoldDB" id="A0A0B6Z2E6"/>
<name>A0A0B6Z2E6_9EUPU</name>
<feature type="non-terminal residue" evidence="1">
    <location>
        <position position="1"/>
    </location>
</feature>
<accession>A0A0B6Z2E6</accession>
<organism evidence="1">
    <name type="scientific">Arion vulgaris</name>
    <dbReference type="NCBI Taxonomy" id="1028688"/>
    <lineage>
        <taxon>Eukaryota</taxon>
        <taxon>Metazoa</taxon>
        <taxon>Spiralia</taxon>
        <taxon>Lophotrochozoa</taxon>
        <taxon>Mollusca</taxon>
        <taxon>Gastropoda</taxon>
        <taxon>Heterobranchia</taxon>
        <taxon>Euthyneura</taxon>
        <taxon>Panpulmonata</taxon>
        <taxon>Eupulmonata</taxon>
        <taxon>Stylommatophora</taxon>
        <taxon>Helicina</taxon>
        <taxon>Arionoidea</taxon>
        <taxon>Arionidae</taxon>
        <taxon>Arion</taxon>
    </lineage>
</organism>
<reference evidence="1" key="1">
    <citation type="submission" date="2014-12" db="EMBL/GenBank/DDBJ databases">
        <title>Insight into the proteome of Arion vulgaris.</title>
        <authorList>
            <person name="Aradska J."/>
            <person name="Bulat T."/>
            <person name="Smidak R."/>
            <person name="Sarate P."/>
            <person name="Gangsoo J."/>
            <person name="Sialana F."/>
            <person name="Bilban M."/>
            <person name="Lubec G."/>
        </authorList>
    </citation>
    <scope>NUCLEOTIDE SEQUENCE</scope>
    <source>
        <tissue evidence="1">Skin</tissue>
    </source>
</reference>
<evidence type="ECO:0000313" key="1">
    <source>
        <dbReference type="EMBL" id="CEK61860.1"/>
    </source>
</evidence>
<sequence>PIQSEGDESKTWLLPEINIFAKGTRQLINQHRTGVISHFTLMETSSRSEYLSTCPGSTMMVFTNHYS</sequence>